<dbReference type="EMBL" id="ML732347">
    <property type="protein sequence ID" value="KAB8069305.1"/>
    <property type="molecule type" value="Genomic_DNA"/>
</dbReference>
<evidence type="ECO:0000313" key="2">
    <source>
        <dbReference type="Proteomes" id="UP000326565"/>
    </source>
</evidence>
<dbReference type="OrthoDB" id="4493315at2759"/>
<dbReference type="Proteomes" id="UP000326565">
    <property type="component" value="Unassembled WGS sequence"/>
</dbReference>
<name>A0A5N5WND8_9EURO</name>
<keyword evidence="2" id="KW-1185">Reference proteome</keyword>
<protein>
    <submittedName>
        <fullName evidence="1">Uncharacterized protein</fullName>
    </submittedName>
</protein>
<accession>A0A5N5WND8</accession>
<organism evidence="1 2">
    <name type="scientific">Aspergillus leporis</name>
    <dbReference type="NCBI Taxonomy" id="41062"/>
    <lineage>
        <taxon>Eukaryota</taxon>
        <taxon>Fungi</taxon>
        <taxon>Dikarya</taxon>
        <taxon>Ascomycota</taxon>
        <taxon>Pezizomycotina</taxon>
        <taxon>Eurotiomycetes</taxon>
        <taxon>Eurotiomycetidae</taxon>
        <taxon>Eurotiales</taxon>
        <taxon>Aspergillaceae</taxon>
        <taxon>Aspergillus</taxon>
        <taxon>Aspergillus subgen. Circumdati</taxon>
    </lineage>
</organism>
<sequence>MDRFSYSTHATAAMRELRQAALTEMLKRPWLDSAQEACVFPPPDRPLVPALPVYPGLGCHLCGYVCHSISISRPIQGRHILRSGGGAEVVN</sequence>
<dbReference type="Pfam" id="PF12013">
    <property type="entry name" value="OrsD"/>
    <property type="match status" value="1"/>
</dbReference>
<gene>
    <name evidence="1" type="ORF">BDV29DRAFT_183031</name>
</gene>
<evidence type="ECO:0000313" key="1">
    <source>
        <dbReference type="EMBL" id="KAB8069305.1"/>
    </source>
</evidence>
<proteinExistence type="predicted"/>
<dbReference type="InterPro" id="IPR022698">
    <property type="entry name" value="OrsD"/>
</dbReference>
<reference evidence="1 2" key="1">
    <citation type="submission" date="2019-04" db="EMBL/GenBank/DDBJ databases">
        <title>Friends and foes A comparative genomics study of 23 Aspergillus species from section Flavi.</title>
        <authorList>
            <consortium name="DOE Joint Genome Institute"/>
            <person name="Kjaerbolling I."/>
            <person name="Vesth T."/>
            <person name="Frisvad J.C."/>
            <person name="Nybo J.L."/>
            <person name="Theobald S."/>
            <person name="Kildgaard S."/>
            <person name="Isbrandt T."/>
            <person name="Kuo A."/>
            <person name="Sato A."/>
            <person name="Lyhne E.K."/>
            <person name="Kogle M.E."/>
            <person name="Wiebenga A."/>
            <person name="Kun R.S."/>
            <person name="Lubbers R.J."/>
            <person name="Makela M.R."/>
            <person name="Barry K."/>
            <person name="Chovatia M."/>
            <person name="Clum A."/>
            <person name="Daum C."/>
            <person name="Haridas S."/>
            <person name="He G."/>
            <person name="LaButti K."/>
            <person name="Lipzen A."/>
            <person name="Mondo S."/>
            <person name="Riley R."/>
            <person name="Salamov A."/>
            <person name="Simmons B.A."/>
            <person name="Magnuson J.K."/>
            <person name="Henrissat B."/>
            <person name="Mortensen U.H."/>
            <person name="Larsen T.O."/>
            <person name="Devries R.P."/>
            <person name="Grigoriev I.V."/>
            <person name="Machida M."/>
            <person name="Baker S.E."/>
            <person name="Andersen M.R."/>
        </authorList>
    </citation>
    <scope>NUCLEOTIDE SEQUENCE [LARGE SCALE GENOMIC DNA]</scope>
    <source>
        <strain evidence="1 2">CBS 151.66</strain>
    </source>
</reference>
<dbReference type="AlphaFoldDB" id="A0A5N5WND8"/>